<keyword evidence="1" id="KW-1133">Transmembrane helix</keyword>
<keyword evidence="3" id="KW-1185">Reference proteome</keyword>
<reference evidence="3" key="1">
    <citation type="submission" date="2016-10" db="EMBL/GenBank/DDBJ databases">
        <authorList>
            <person name="Varghese N."/>
            <person name="Submissions S."/>
        </authorList>
    </citation>
    <scope>NUCLEOTIDE SEQUENCE [LARGE SCALE GENOMIC DNA]</scope>
    <source>
        <strain evidence="3">DSM 24536</strain>
    </source>
</reference>
<accession>A0A1G9RI57</accession>
<keyword evidence="1" id="KW-0472">Membrane</keyword>
<protein>
    <submittedName>
        <fullName evidence="2">Putative Holin-X, holin superfamily III</fullName>
    </submittedName>
</protein>
<evidence type="ECO:0000256" key="1">
    <source>
        <dbReference type="SAM" id="Phobius"/>
    </source>
</evidence>
<dbReference type="Pfam" id="PF07332">
    <property type="entry name" value="Phage_holin_3_6"/>
    <property type="match status" value="1"/>
</dbReference>
<dbReference type="AlphaFoldDB" id="A0A1G9RI57"/>
<dbReference type="STRING" id="990371.SAMN05421813_10833"/>
<proteinExistence type="predicted"/>
<dbReference type="InterPro" id="IPR009937">
    <property type="entry name" value="Phage_holin_3_6"/>
</dbReference>
<evidence type="ECO:0000313" key="3">
    <source>
        <dbReference type="Proteomes" id="UP000199226"/>
    </source>
</evidence>
<gene>
    <name evidence="2" type="ORF">SAMN05421813_10833</name>
</gene>
<keyword evidence="1" id="KW-0812">Transmembrane</keyword>
<organism evidence="2 3">
    <name type="scientific">Daejeonella rubra</name>
    <dbReference type="NCBI Taxonomy" id="990371"/>
    <lineage>
        <taxon>Bacteria</taxon>
        <taxon>Pseudomonadati</taxon>
        <taxon>Bacteroidota</taxon>
        <taxon>Sphingobacteriia</taxon>
        <taxon>Sphingobacteriales</taxon>
        <taxon>Sphingobacteriaceae</taxon>
        <taxon>Daejeonella</taxon>
    </lineage>
</organism>
<dbReference type="RefSeq" id="WP_090703026.1">
    <property type="nucleotide sequence ID" value="NZ_FNHH01000008.1"/>
</dbReference>
<feature type="transmembrane region" description="Helical" evidence="1">
    <location>
        <begin position="46"/>
        <end position="67"/>
    </location>
</feature>
<sequence length="116" mass="13298">MEEEEFEQQKLIEKVTEYVKVRKELTLLKTVDKGSQLFANLLTDGLVLILAVLAFLFGSFALGFYLSEVLENSYGGFLIVAGIYLLAALILNSIKDKYLEKKIINIIIEKFFRDRK</sequence>
<evidence type="ECO:0000313" key="2">
    <source>
        <dbReference type="EMBL" id="SDM23019.1"/>
    </source>
</evidence>
<dbReference type="EMBL" id="FNHH01000008">
    <property type="protein sequence ID" value="SDM23019.1"/>
    <property type="molecule type" value="Genomic_DNA"/>
</dbReference>
<dbReference type="Proteomes" id="UP000199226">
    <property type="component" value="Unassembled WGS sequence"/>
</dbReference>
<dbReference type="OrthoDB" id="675470at2"/>
<name>A0A1G9RI57_9SPHI</name>
<feature type="transmembrane region" description="Helical" evidence="1">
    <location>
        <begin position="73"/>
        <end position="94"/>
    </location>
</feature>